<evidence type="ECO:0000256" key="3">
    <source>
        <dbReference type="ARBA" id="ARBA00022679"/>
    </source>
</evidence>
<reference evidence="9 10" key="1">
    <citation type="submission" date="2017-06" db="EMBL/GenBank/DDBJ databases">
        <authorList>
            <person name="Kim H.J."/>
            <person name="Triplett B.A."/>
        </authorList>
    </citation>
    <scope>NUCLEOTIDE SEQUENCE [LARGE SCALE GENOMIC DNA]</scope>
    <source>
        <strain evidence="9 10">DSM 18704</strain>
    </source>
</reference>
<dbReference type="GO" id="GO:0009307">
    <property type="term" value="P:DNA restriction-modification system"/>
    <property type="evidence" value="ECO:0007669"/>
    <property type="project" value="UniProtKB-KW"/>
</dbReference>
<protein>
    <recommendedName>
        <fullName evidence="1">DNA (cytosine-5-)-methyltransferase</fullName>
        <ecNumber evidence="1">2.1.1.37</ecNumber>
    </recommendedName>
</protein>
<evidence type="ECO:0000256" key="1">
    <source>
        <dbReference type="ARBA" id="ARBA00011975"/>
    </source>
</evidence>
<dbReference type="Gene3D" id="3.40.50.150">
    <property type="entry name" value="Vaccinia Virus protein VP39"/>
    <property type="match status" value="1"/>
</dbReference>
<dbReference type="InterPro" id="IPR029063">
    <property type="entry name" value="SAM-dependent_MTases_sf"/>
</dbReference>
<evidence type="ECO:0000256" key="4">
    <source>
        <dbReference type="ARBA" id="ARBA00022691"/>
    </source>
</evidence>
<dbReference type="AlphaFoldDB" id="A0A239DSH5"/>
<dbReference type="Proteomes" id="UP000198356">
    <property type="component" value="Unassembled WGS sequence"/>
</dbReference>
<evidence type="ECO:0000256" key="5">
    <source>
        <dbReference type="ARBA" id="ARBA00022747"/>
    </source>
</evidence>
<sequence>MRKSAGGLFPTQLGACLATPTALPDGPSAGDFYEFFAGGGMARAGLGPSWKCLFANDIDEKKAASYSRNWGDGELVLADVGTLNSEDLPGSADLAWASFPCQDLSLAGMGAGLKGARSGSFWPFWRLMQQLQQTRKNPNIIVLENVCGALTSHDGADFRALITALTETGYRCGALVIDAVHFVPQSRPRLFIVAVSDEVKLPSGLTGKVPDAAWTPAALLKACDSLEEQQRKRWLWWNLPKPELRQSLFSELIEEEPSQVAWHTRAETKKLLDMMSPLNRKKLLEAKRAGRRVVGAVYKRTRLDEAGVRQVRAEIRFDDIAGCLRTPVGGSSRQLIVVVEGEKVRSRLLSPREAARLMGLPEKYVLPQKYNEAYHLAGDGLVVPVVRHIARHILEPLVRAIRAGRQEAA</sequence>
<keyword evidence="10" id="KW-1185">Reference proteome</keyword>
<comment type="catalytic activity">
    <reaction evidence="6">
        <text>a 2'-deoxycytidine in DNA + S-adenosyl-L-methionine = a 5-methyl-2'-deoxycytidine in DNA + S-adenosyl-L-homocysteine + H(+)</text>
        <dbReference type="Rhea" id="RHEA:13681"/>
        <dbReference type="Rhea" id="RHEA-COMP:11369"/>
        <dbReference type="Rhea" id="RHEA-COMP:11370"/>
        <dbReference type="ChEBI" id="CHEBI:15378"/>
        <dbReference type="ChEBI" id="CHEBI:57856"/>
        <dbReference type="ChEBI" id="CHEBI:59789"/>
        <dbReference type="ChEBI" id="CHEBI:85452"/>
        <dbReference type="ChEBI" id="CHEBI:85454"/>
        <dbReference type="EC" id="2.1.1.37"/>
    </reaction>
</comment>
<dbReference type="Gene3D" id="3.90.120.10">
    <property type="entry name" value="DNA Methylase, subunit A, domain 2"/>
    <property type="match status" value="1"/>
</dbReference>
<dbReference type="InterPro" id="IPR050750">
    <property type="entry name" value="C5-MTase"/>
</dbReference>
<name>A0A239DSH5_9BACT</name>
<gene>
    <name evidence="9" type="ORF">SAMN05421770_101599</name>
</gene>
<keyword evidence="5" id="KW-0680">Restriction system</keyword>
<evidence type="ECO:0000256" key="6">
    <source>
        <dbReference type="ARBA" id="ARBA00047422"/>
    </source>
</evidence>
<dbReference type="PROSITE" id="PS51679">
    <property type="entry name" value="SAM_MT_C5"/>
    <property type="match status" value="1"/>
</dbReference>
<evidence type="ECO:0000313" key="10">
    <source>
        <dbReference type="Proteomes" id="UP000198356"/>
    </source>
</evidence>
<dbReference type="EMBL" id="FZOU01000001">
    <property type="protein sequence ID" value="SNS34693.1"/>
    <property type="molecule type" value="Genomic_DNA"/>
</dbReference>
<keyword evidence="4 7" id="KW-0949">S-adenosyl-L-methionine</keyword>
<keyword evidence="3 7" id="KW-0808">Transferase</keyword>
<dbReference type="GO" id="GO:0032259">
    <property type="term" value="P:methylation"/>
    <property type="evidence" value="ECO:0007669"/>
    <property type="project" value="UniProtKB-KW"/>
</dbReference>
<dbReference type="PANTHER" id="PTHR46098">
    <property type="entry name" value="TRNA (CYTOSINE(38)-C(5))-METHYLTRANSFERASE"/>
    <property type="match status" value="1"/>
</dbReference>
<organism evidence="9 10">
    <name type="scientific">Granulicella rosea</name>
    <dbReference type="NCBI Taxonomy" id="474952"/>
    <lineage>
        <taxon>Bacteria</taxon>
        <taxon>Pseudomonadati</taxon>
        <taxon>Acidobacteriota</taxon>
        <taxon>Terriglobia</taxon>
        <taxon>Terriglobales</taxon>
        <taxon>Acidobacteriaceae</taxon>
        <taxon>Granulicella</taxon>
    </lineage>
</organism>
<dbReference type="PRINTS" id="PR00105">
    <property type="entry name" value="C5METTRFRASE"/>
</dbReference>
<dbReference type="NCBIfam" id="TIGR00675">
    <property type="entry name" value="dcm"/>
    <property type="match status" value="1"/>
</dbReference>
<dbReference type="EC" id="2.1.1.37" evidence="1"/>
<proteinExistence type="inferred from homology"/>
<dbReference type="SUPFAM" id="SSF53335">
    <property type="entry name" value="S-adenosyl-L-methionine-dependent methyltransferases"/>
    <property type="match status" value="1"/>
</dbReference>
<dbReference type="InterPro" id="IPR001525">
    <property type="entry name" value="C5_MeTfrase"/>
</dbReference>
<comment type="similarity">
    <text evidence="7 8">Belongs to the class I-like SAM-binding methyltransferase superfamily. C5-methyltransferase family.</text>
</comment>
<feature type="active site" evidence="7">
    <location>
        <position position="101"/>
    </location>
</feature>
<evidence type="ECO:0000256" key="7">
    <source>
        <dbReference type="PROSITE-ProRule" id="PRU01016"/>
    </source>
</evidence>
<accession>A0A239DSH5</accession>
<dbReference type="Pfam" id="PF00145">
    <property type="entry name" value="DNA_methylase"/>
    <property type="match status" value="1"/>
</dbReference>
<evidence type="ECO:0000256" key="8">
    <source>
        <dbReference type="RuleBase" id="RU000416"/>
    </source>
</evidence>
<dbReference type="OrthoDB" id="9813719at2"/>
<keyword evidence="2 7" id="KW-0489">Methyltransferase</keyword>
<evidence type="ECO:0000256" key="2">
    <source>
        <dbReference type="ARBA" id="ARBA00022603"/>
    </source>
</evidence>
<dbReference type="PANTHER" id="PTHR46098:SF1">
    <property type="entry name" value="TRNA (CYTOSINE(38)-C(5))-METHYLTRANSFERASE"/>
    <property type="match status" value="1"/>
</dbReference>
<dbReference type="GO" id="GO:0003886">
    <property type="term" value="F:DNA (cytosine-5-)-methyltransferase activity"/>
    <property type="evidence" value="ECO:0007669"/>
    <property type="project" value="UniProtKB-EC"/>
</dbReference>
<evidence type="ECO:0000313" key="9">
    <source>
        <dbReference type="EMBL" id="SNS34693.1"/>
    </source>
</evidence>